<dbReference type="eggNOG" id="COG0643">
    <property type="taxonomic scope" value="Bacteria"/>
</dbReference>
<evidence type="ECO:0000256" key="9">
    <source>
        <dbReference type="PROSITE-ProRule" id="PRU00110"/>
    </source>
</evidence>
<evidence type="ECO:0000259" key="15">
    <source>
        <dbReference type="PROSITE" id="PS50851"/>
    </source>
</evidence>
<dbReference type="InterPro" id="IPR011006">
    <property type="entry name" value="CheY-like_superfamily"/>
</dbReference>
<dbReference type="Pfam" id="PF01627">
    <property type="entry name" value="Hpt"/>
    <property type="match status" value="8"/>
</dbReference>
<protein>
    <recommendedName>
        <fullName evidence="3">Chemotaxis protein CheA</fullName>
        <ecNumber evidence="2">2.7.13.3</ecNumber>
    </recommendedName>
</protein>
<proteinExistence type="predicted"/>
<evidence type="ECO:0000256" key="7">
    <source>
        <dbReference type="ARBA" id="ARBA00023012"/>
    </source>
</evidence>
<dbReference type="SUPFAM" id="SSF50341">
    <property type="entry name" value="CheW-like"/>
    <property type="match status" value="1"/>
</dbReference>
<keyword evidence="11" id="KW-0175">Coiled coil</keyword>
<feature type="region of interest" description="Disordered" evidence="12">
    <location>
        <begin position="2001"/>
        <end position="2026"/>
    </location>
</feature>
<feature type="coiled-coil region" evidence="11">
    <location>
        <begin position="315"/>
        <end position="342"/>
    </location>
</feature>
<organism evidence="17 18">
    <name type="scientific">Marinobacter nanhaiticus D15-8W</name>
    <dbReference type="NCBI Taxonomy" id="626887"/>
    <lineage>
        <taxon>Bacteria</taxon>
        <taxon>Pseudomonadati</taxon>
        <taxon>Pseudomonadota</taxon>
        <taxon>Gammaproteobacteria</taxon>
        <taxon>Pseudomonadales</taxon>
        <taxon>Marinobacteraceae</taxon>
        <taxon>Marinobacter</taxon>
    </lineage>
</organism>
<dbReference type="InterPro" id="IPR003594">
    <property type="entry name" value="HATPase_dom"/>
</dbReference>
<dbReference type="SMART" id="SM00073">
    <property type="entry name" value="HPT"/>
    <property type="match status" value="8"/>
</dbReference>
<dbReference type="PRINTS" id="PR00344">
    <property type="entry name" value="BCTRLSENSOR"/>
</dbReference>
<keyword evidence="18" id="KW-1185">Reference proteome</keyword>
<name>N6W5D7_9GAMM</name>
<dbReference type="PROSITE" id="PS50851">
    <property type="entry name" value="CHEW"/>
    <property type="match status" value="1"/>
</dbReference>
<dbReference type="InterPro" id="IPR002545">
    <property type="entry name" value="CheW-lke_dom"/>
</dbReference>
<dbReference type="Pfam" id="PF00072">
    <property type="entry name" value="Response_reg"/>
    <property type="match status" value="1"/>
</dbReference>
<feature type="compositionally biased region" description="Acidic residues" evidence="12">
    <location>
        <begin position="1500"/>
        <end position="1511"/>
    </location>
</feature>
<dbReference type="InterPro" id="IPR008207">
    <property type="entry name" value="Sig_transdc_His_kin_Hpt_dom"/>
</dbReference>
<feature type="domain" description="CheW-like" evidence="15">
    <location>
        <begin position="2532"/>
        <end position="2671"/>
    </location>
</feature>
<dbReference type="SUPFAM" id="SSF47226">
    <property type="entry name" value="Histidine-containing phosphotransfer domain, HPT domain"/>
    <property type="match status" value="11"/>
</dbReference>
<dbReference type="GO" id="GO:0000155">
    <property type="term" value="F:phosphorelay sensor kinase activity"/>
    <property type="evidence" value="ECO:0007669"/>
    <property type="project" value="InterPro"/>
</dbReference>
<comment type="catalytic activity">
    <reaction evidence="1">
        <text>ATP + protein L-histidine = ADP + protein N-phospho-L-histidine.</text>
        <dbReference type="EC" id="2.7.13.3"/>
    </reaction>
</comment>
<dbReference type="InterPro" id="IPR051315">
    <property type="entry name" value="Bact_Chemotaxis_CheA"/>
</dbReference>
<dbReference type="PANTHER" id="PTHR43395:SF8">
    <property type="entry name" value="HISTIDINE KINASE"/>
    <property type="match status" value="1"/>
</dbReference>
<evidence type="ECO:0000256" key="1">
    <source>
        <dbReference type="ARBA" id="ARBA00000085"/>
    </source>
</evidence>
<dbReference type="PROSITE" id="PS50109">
    <property type="entry name" value="HIS_KIN"/>
    <property type="match status" value="1"/>
</dbReference>
<feature type="compositionally biased region" description="Basic and acidic residues" evidence="12">
    <location>
        <begin position="945"/>
        <end position="955"/>
    </location>
</feature>
<feature type="region of interest" description="Disordered" evidence="12">
    <location>
        <begin position="1411"/>
        <end position="1432"/>
    </location>
</feature>
<keyword evidence="4 10" id="KW-0597">Phosphoprotein</keyword>
<reference evidence="17 18" key="1">
    <citation type="journal article" date="2013" name="Genome Announc.">
        <title>Genome Sequence of the Polycyclic Aromatic Hydrocarbon-Degrading Bacterium Strain Marinobacter nanhaiticus D15-8WT.</title>
        <authorList>
            <person name="Cui Z."/>
            <person name="Gao W."/>
            <person name="Li Q."/>
            <person name="Xu G."/>
            <person name="Zheng L."/>
        </authorList>
    </citation>
    <scope>NUCLEOTIDE SEQUENCE [LARGE SCALE GENOMIC DNA]</scope>
    <source>
        <strain evidence="17 18">D15-8W</strain>
    </source>
</reference>
<dbReference type="SUPFAM" id="SSF55874">
    <property type="entry name" value="ATPase domain of HSP90 chaperone/DNA topoisomerase II/histidine kinase"/>
    <property type="match status" value="1"/>
</dbReference>
<gene>
    <name evidence="17" type="ORF">J057_08786</name>
</gene>
<feature type="domain" description="HPt" evidence="16">
    <location>
        <begin position="598"/>
        <end position="702"/>
    </location>
</feature>
<feature type="modified residue" description="Phosphohistidine" evidence="9">
    <location>
        <position position="1581"/>
    </location>
</feature>
<dbReference type="InterPro" id="IPR037006">
    <property type="entry name" value="CheA-like_homodim_sf"/>
</dbReference>
<feature type="region of interest" description="Disordered" evidence="12">
    <location>
        <begin position="1252"/>
        <end position="1283"/>
    </location>
</feature>
<feature type="domain" description="HPt" evidence="16">
    <location>
        <begin position="957"/>
        <end position="1060"/>
    </location>
</feature>
<dbReference type="Gene3D" id="3.30.565.10">
    <property type="entry name" value="Histidine kinase-like ATPase, C-terminal domain"/>
    <property type="match status" value="1"/>
</dbReference>
<evidence type="ECO:0000256" key="8">
    <source>
        <dbReference type="ARBA" id="ARBA00035100"/>
    </source>
</evidence>
<evidence type="ECO:0000313" key="18">
    <source>
        <dbReference type="Proteomes" id="UP000013165"/>
    </source>
</evidence>
<keyword evidence="7" id="KW-0902">Two-component regulatory system</keyword>
<dbReference type="InterPro" id="IPR001789">
    <property type="entry name" value="Sig_transdc_resp-reg_receiver"/>
</dbReference>
<evidence type="ECO:0000256" key="3">
    <source>
        <dbReference type="ARBA" id="ARBA00021495"/>
    </source>
</evidence>
<feature type="compositionally biased region" description="Low complexity" evidence="12">
    <location>
        <begin position="2010"/>
        <end position="2019"/>
    </location>
</feature>
<dbReference type="Pfam" id="PF02518">
    <property type="entry name" value="HATPase_c"/>
    <property type="match status" value="1"/>
</dbReference>
<dbReference type="GO" id="GO:0005737">
    <property type="term" value="C:cytoplasm"/>
    <property type="evidence" value="ECO:0007669"/>
    <property type="project" value="InterPro"/>
</dbReference>
<feature type="modified residue" description="Phosphohistidine" evidence="9">
    <location>
        <position position="645"/>
    </location>
</feature>
<keyword evidence="5" id="KW-0808">Transferase</keyword>
<feature type="compositionally biased region" description="Polar residues" evidence="12">
    <location>
        <begin position="1521"/>
        <end position="1535"/>
    </location>
</feature>
<evidence type="ECO:0000256" key="5">
    <source>
        <dbReference type="ARBA" id="ARBA00022679"/>
    </source>
</evidence>
<comment type="caution">
    <text evidence="17">The sequence shown here is derived from an EMBL/GenBank/DDBJ whole genome shotgun (WGS) entry which is preliminary data.</text>
</comment>
<dbReference type="CDD" id="cd16916">
    <property type="entry name" value="HATPase_CheA-like"/>
    <property type="match status" value="1"/>
</dbReference>
<feature type="region of interest" description="Disordered" evidence="12">
    <location>
        <begin position="1497"/>
        <end position="1535"/>
    </location>
</feature>
<feature type="modified residue" description="Phosphohistidine" evidence="9">
    <location>
        <position position="1329"/>
    </location>
</feature>
<dbReference type="HOGENOM" id="CLU_000650_0_0_6"/>
<dbReference type="Gene3D" id="1.20.120.160">
    <property type="entry name" value="HPT domain"/>
    <property type="match status" value="11"/>
</dbReference>
<evidence type="ECO:0000256" key="4">
    <source>
        <dbReference type="ARBA" id="ARBA00022553"/>
    </source>
</evidence>
<feature type="domain" description="HPt" evidence="16">
    <location>
        <begin position="1534"/>
        <end position="1638"/>
    </location>
</feature>
<dbReference type="RefSeq" id="WP_004579730.1">
    <property type="nucleotide sequence ID" value="NZ_KB822693.1"/>
</dbReference>
<feature type="domain" description="HPt" evidence="16">
    <location>
        <begin position="2025"/>
        <end position="2127"/>
    </location>
</feature>
<feature type="region of interest" description="Disordered" evidence="12">
    <location>
        <begin position="1671"/>
        <end position="1700"/>
    </location>
</feature>
<evidence type="ECO:0000259" key="16">
    <source>
        <dbReference type="PROSITE" id="PS50894"/>
    </source>
</evidence>
<evidence type="ECO:0000256" key="12">
    <source>
        <dbReference type="SAM" id="MobiDB-lite"/>
    </source>
</evidence>
<dbReference type="CDD" id="cd17546">
    <property type="entry name" value="REC_hyHK_CKI1_RcsC-like"/>
    <property type="match status" value="1"/>
</dbReference>
<feature type="domain" description="Response regulatory" evidence="14">
    <location>
        <begin position="2695"/>
        <end position="2811"/>
    </location>
</feature>
<dbReference type="InterPro" id="IPR005467">
    <property type="entry name" value="His_kinase_dom"/>
</dbReference>
<dbReference type="InterPro" id="IPR036061">
    <property type="entry name" value="CheW-like_dom_sf"/>
</dbReference>
<dbReference type="InterPro" id="IPR058661">
    <property type="entry name" value="FimL_2nd"/>
</dbReference>
<dbReference type="InterPro" id="IPR004358">
    <property type="entry name" value="Sig_transdc_His_kin-like_C"/>
</dbReference>
<dbReference type="PROSITE" id="PS50894">
    <property type="entry name" value="HPT"/>
    <property type="match status" value="8"/>
</dbReference>
<dbReference type="PATRIC" id="fig|626887.3.peg.1755"/>
<dbReference type="STRING" id="626887.J057_08786"/>
<evidence type="ECO:0000259" key="14">
    <source>
        <dbReference type="PROSITE" id="PS50110"/>
    </source>
</evidence>
<comment type="function">
    <text evidence="8">Involved in the transmission of sensory signals from the chemoreceptors to the flagellar motors. CheA is autophosphorylated; it can transfer its phosphate group to either CheB or CheY.</text>
</comment>
<evidence type="ECO:0000256" key="10">
    <source>
        <dbReference type="PROSITE-ProRule" id="PRU00169"/>
    </source>
</evidence>
<dbReference type="Gene3D" id="2.30.30.40">
    <property type="entry name" value="SH3 Domains"/>
    <property type="match status" value="1"/>
</dbReference>
<dbReference type="SMART" id="SM01231">
    <property type="entry name" value="H-kinase_dim"/>
    <property type="match status" value="1"/>
</dbReference>
<dbReference type="InterPro" id="IPR036641">
    <property type="entry name" value="HPT_dom_sf"/>
</dbReference>
<feature type="domain" description="HPt" evidence="16">
    <location>
        <begin position="1282"/>
        <end position="1386"/>
    </location>
</feature>
<feature type="modified residue" description="Phosphohistidine" evidence="9">
    <location>
        <position position="1767"/>
    </location>
</feature>
<feature type="domain" description="Histidine kinase" evidence="13">
    <location>
        <begin position="2297"/>
        <end position="2530"/>
    </location>
</feature>
<dbReference type="Proteomes" id="UP000013165">
    <property type="component" value="Unassembled WGS sequence"/>
</dbReference>
<feature type="region of interest" description="Disordered" evidence="12">
    <location>
        <begin position="925"/>
        <end position="955"/>
    </location>
</feature>
<dbReference type="Gene3D" id="3.40.50.2300">
    <property type="match status" value="1"/>
</dbReference>
<feature type="modified residue" description="Phosphohistidine" evidence="9">
    <location>
        <position position="2072"/>
    </location>
</feature>
<feature type="modified residue" description="Phosphohistidine" evidence="9">
    <location>
        <position position="1929"/>
    </location>
</feature>
<dbReference type="SMART" id="SM00448">
    <property type="entry name" value="REC"/>
    <property type="match status" value="1"/>
</dbReference>
<dbReference type="Pfam" id="PF26379">
    <property type="entry name" value="FimL_2nd"/>
    <property type="match status" value="1"/>
</dbReference>
<dbReference type="FunFam" id="3.30.565.10:FF:000016">
    <property type="entry name" value="Chemotaxis protein CheA, putative"/>
    <property type="match status" value="1"/>
</dbReference>
<accession>N6W5D7</accession>
<dbReference type="eggNOG" id="COG0784">
    <property type="taxonomic scope" value="Bacteria"/>
</dbReference>
<dbReference type="Gene3D" id="1.10.287.560">
    <property type="entry name" value="Histidine kinase CheA-like, homodimeric domain"/>
    <property type="match status" value="1"/>
</dbReference>
<feature type="domain" description="HPt" evidence="16">
    <location>
        <begin position="785"/>
        <end position="892"/>
    </location>
</feature>
<evidence type="ECO:0000256" key="11">
    <source>
        <dbReference type="SAM" id="Coils"/>
    </source>
</evidence>
<dbReference type="Pfam" id="PF01584">
    <property type="entry name" value="CheW"/>
    <property type="match status" value="1"/>
</dbReference>
<sequence length="2814" mass="310479">MGNHHDSIALDWVRGEIQDTLRQGQQALEAFVENRDDTARLRFCLNYLHQVHGTLQMVELYGAALLTEEMEKLAQAVLNETVASVDEAVEVLMEAILQLPQYLEHLDSSRDDFPMVLLPLLNDLRAARGEALLSDTSLFKPDLSPAQFRPVPSVSQRLQDPKVLGHIRKLRQMFQFALAGVVREADLDAHFDYLDKVIQRVIKLCHRTPRGELWLAAGAFVDTLKSRDNAVNSAVKTLLSDLDAELRRLIDEHIDILQQPVPEALFKHLLYYVARAWELNTERVDILRERYHLDQALPSEESVDNARSRVSGPGREAIHSVVSALNEELARLKDQLDLFVRAEFRQNNELEELLPGLQQVANTLAVLGLGIPRRVVTEQIEIVQRLSTSDTPADDGSLMDIAGALLYVEATLAGLEKERQTQKEDTGEAIQYGGQELSEANSALLRESRNSLEQVKTAIVNFIAAQWDPREIEHVPGLLHSIRGGLQLIPLERVSTMLVSAERYIQDVLLDGKRVPDWKQLDTLADTVTSIEYYLERLAEGIEDNEAVLKIAEDSLRSLGFPVGEEPTWDRSGTVEAPEVVEDATPVAEFEAPKTSDADLVDDEILEIFIEEAEEVLATIQEYYPRLHQNHDDREALTEVRRAFHTLKGSGRLVGATSIGELAWSVENLLNRVIDQTIKPTEELFSLVNTVIARIPGLITEFRQGETDGDVADLIAQAEALATTRKTSQEPEPAAADDAMDDADDSLVLEDPEADADAVEAPIAEDTDNTAPPETTAQAVDTIDDDLIDDEILEIFVEEAGEVLETIREYLPMLLRQYDDRTALSEVRRAFHTLKGSGRMVGASVVGELAWAVENMLNRVIDGSIFMNDDAAKLLDEVVQILPDLVDDFEARRPASIDTSPYESRAKALANGEILEASEMPLDSQADSLAEEAIQTEEPAPLSQEDSRGEAITESDEHLVDPVLLEIFESETETHLQALKTFLAEAEGRDTTAYTDGLSRALHTLKGSAHTAGIEPLAQIISPLEKFVKTARAENHRADRDVLILLEDACGFIESGLAQLRTAPQQTLPGTAAFLERLELIAERTLTSRTVDDEETTTEADPQLIQLFLNEGLDILLDADAILDSWAAAPGENEQLDKLVLELRQLARGAEVAGLIDVSHLADLLERTYAAIFDANVQPDGDFFEVARAGHEALINMMDQVAAGLATKPDNELLARLQEKLDQFRAKADDAFSHDLDEIDHSLDEELELDLPKLDEDEEPDELPQPPKFPATEEPPEAGSSATDLDPELVEIFLEEASDLIEGTGERLQQWTEQPHNMDLVRHLQRDLHTLKGGARLADISPIGDLSHELETLFEGLTDNRLDTSEELEDLLLRSHDRLAAMVDAISSNQQPRPAPDLIQEIQSYISAHAGRGNLPQQDGYGVSDASQSTEDFDEHTAFDLTEEFAASDTPETADDSEFTDDLPEIELDESEQTTADEPEFHAGDELERYISETGHFDVSDSEGDDGDEPAVAEPGEAISNDVQQPESTPRSGIQNLDPELAEIFLEEAGEIIDTSGEQLHQWQANPHQPELVKELQRELHTLKGGARMAEIAPVADIAHEMETLFELIADGRLEATPARTQVALRAHDQLATLVDSIAESGHCPDAPDVLAALRAALLDEPVGEINEDIDLADASVDETPETPELEIDETGEEEPQAEIEEGMPAELDADETAEDEAGDNDLDPELVGIFLEEAYDLINSTASTLHAWTENPNDAALAGELQRDVHTLKGGARMAGVDAIGDLTHVLEDLFERVAEGRLAATPAMNDVLFACHDRLAQMVEQVAAQKPCVPAHELIAQVEGILAGEQSAEEAADSAAEPEFGGFEPPVEPTEASDSIELAPLERDDDLIGIFLDEGLEIHEAIKECLAQWRDEPEALSGITALQQELHTLKGGARLADVDPIADLAEAWHARLEEVIVGRAGSPSTLGLSEKAAADLGRMLKDIEHGVSPVADASLVEALREEDEHAPAEPQAEPAEAQAEEAPEAVDPEVLEIFLEEAGELLDQIENLLEDWRKEPASTHFNQELQRALHTLKGGARLAQLVELGNRAHEFETRLIDLGGNEPGPDAWKAITRDHDTLTDMVGEIRKRYEEAGSGPVELPKMDTPPAETDSQAANVEVPAAPEPKLEPSEAVPAAKAPEPKPTPKKADTARNRKAEAARAAAQETIRVSAPLLDELVNLAGETSITRSRLEQQSSDFSHTLDEMAATIERLREQLRRMDIETEAQILFRAEKEHGPDYGEDFDPLEMDRYSSIQQLSRALSESASDLADLRETMTDRTRDTETLLVQQSRINTELQEGLMKTRMNPFSSMVPRLRRIVRQISGELGKKVEFDVRNAEGEMDRNVLERMVAPLEHMLRNALDHGIETPEERRQAGKPETGEITLSLTREGGEVVLRMIDDGAGVRTSAVREKAIKQGMLRADEELSDREILQFILQPGFSTAAKVTQISGRGVGMDVVASEIKQLGGSLDIDSMLGKGTTFTVRLPFTVSVNRALMVSTGEDFYAIPLNTIEGIVRVSTYELEEYYKPEAPMYEYAGQQYRLQYLGSLLHSEHHPKLQGQALPLPVILVRGAEQPMALQVDSLMGSREIVVKSLGPQFTSVRGVSGATILGDGNVVVILDLPAMIRSDILSERQRIADLEAAQEQARRERRATVVMVVDDSVTVRKVTSRLLERNGMEVLTAKDGLDAVAQLQDHRPDIILLDIEMPRMDGFEVASFIRHDDNLRETPICMITSRTGQKHRERALAIGVNEYLGKPFQETQLLDTIERLTGQK</sequence>
<evidence type="ECO:0000313" key="17">
    <source>
        <dbReference type="EMBL" id="ENO15434.1"/>
    </source>
</evidence>
<evidence type="ECO:0000256" key="2">
    <source>
        <dbReference type="ARBA" id="ARBA00012438"/>
    </source>
</evidence>
<dbReference type="PANTHER" id="PTHR43395">
    <property type="entry name" value="SENSOR HISTIDINE KINASE CHEA"/>
    <property type="match status" value="1"/>
</dbReference>
<dbReference type="SUPFAM" id="SSF52172">
    <property type="entry name" value="CheY-like"/>
    <property type="match status" value="1"/>
</dbReference>
<feature type="modified residue" description="4-aspartylphosphate" evidence="10">
    <location>
        <position position="2744"/>
    </location>
</feature>
<dbReference type="InterPro" id="IPR004105">
    <property type="entry name" value="CheA-like_dim"/>
</dbReference>
<dbReference type="OrthoDB" id="9803176at2"/>
<dbReference type="Pfam" id="PF02895">
    <property type="entry name" value="H-kinase_dim"/>
    <property type="match status" value="1"/>
</dbReference>
<dbReference type="GO" id="GO:0006935">
    <property type="term" value="P:chemotaxis"/>
    <property type="evidence" value="ECO:0007669"/>
    <property type="project" value="InterPro"/>
</dbReference>
<evidence type="ECO:0000256" key="6">
    <source>
        <dbReference type="ARBA" id="ARBA00022777"/>
    </source>
</evidence>
<feature type="region of interest" description="Disordered" evidence="12">
    <location>
        <begin position="2131"/>
        <end position="2195"/>
    </location>
</feature>
<dbReference type="SMART" id="SM00387">
    <property type="entry name" value="HATPase_c"/>
    <property type="match status" value="1"/>
</dbReference>
<dbReference type="EC" id="2.7.13.3" evidence="2"/>
<dbReference type="SMART" id="SM00260">
    <property type="entry name" value="CheW"/>
    <property type="match status" value="1"/>
</dbReference>
<feature type="modified residue" description="Phosphohistidine" evidence="9">
    <location>
        <position position="832"/>
    </location>
</feature>
<keyword evidence="6 17" id="KW-0418">Kinase</keyword>
<evidence type="ECO:0000259" key="13">
    <source>
        <dbReference type="PROSITE" id="PS50109"/>
    </source>
</evidence>
<dbReference type="eggNOG" id="COG2198">
    <property type="taxonomic scope" value="Bacteria"/>
</dbReference>
<feature type="domain" description="HPt" evidence="16">
    <location>
        <begin position="1720"/>
        <end position="1827"/>
    </location>
</feature>
<dbReference type="InterPro" id="IPR036890">
    <property type="entry name" value="HATPase_C_sf"/>
</dbReference>
<feature type="domain" description="HPt" evidence="16">
    <location>
        <begin position="1882"/>
        <end position="1985"/>
    </location>
</feature>
<dbReference type="EMBL" id="APLQ01000011">
    <property type="protein sequence ID" value="ENO15434.1"/>
    <property type="molecule type" value="Genomic_DNA"/>
</dbReference>
<dbReference type="PROSITE" id="PS50110">
    <property type="entry name" value="RESPONSE_REGULATORY"/>
    <property type="match status" value="1"/>
</dbReference>
<feature type="modified residue" description="Phosphohistidine" evidence="9">
    <location>
        <position position="1003"/>
    </location>
</feature>
<dbReference type="CDD" id="cd00088">
    <property type="entry name" value="HPT"/>
    <property type="match status" value="7"/>
</dbReference>